<evidence type="ECO:0000313" key="1">
    <source>
        <dbReference type="EMBL" id="CRK80384.1"/>
    </source>
</evidence>
<name>A0A0U1NQS7_9BACI</name>
<dbReference type="EMBL" id="CVRB01000001">
    <property type="protein sequence ID" value="CRK80384.1"/>
    <property type="molecule type" value="Genomic_DNA"/>
</dbReference>
<sequence length="141" mass="16341">MEVMQGLTKKLDYDEVKSYIESIGLMLLSEDYVNALTPLSCLCHCGNHFTISLNNIKKGRRCPKCSAQRLSEKNRLSFETVKNIFSSQGYLLFSEYINSRKKVKFVCPNGHIGEITLSNFKRGSRCYQCLKEMRFYSKREN</sequence>
<proteinExistence type="predicted"/>
<protein>
    <submittedName>
        <fullName evidence="1">Uncharacterized protein</fullName>
    </submittedName>
</protein>
<dbReference type="AlphaFoldDB" id="A0A0U1NQS7"/>
<evidence type="ECO:0000313" key="2">
    <source>
        <dbReference type="Proteomes" id="UP000199087"/>
    </source>
</evidence>
<accession>A0A0U1NQS7</accession>
<dbReference type="Proteomes" id="UP000199087">
    <property type="component" value="Unassembled WGS sequence"/>
</dbReference>
<organism evidence="1 2">
    <name type="scientific">Neobacillus massiliamazoniensis</name>
    <dbReference type="NCBI Taxonomy" id="1499688"/>
    <lineage>
        <taxon>Bacteria</taxon>
        <taxon>Bacillati</taxon>
        <taxon>Bacillota</taxon>
        <taxon>Bacilli</taxon>
        <taxon>Bacillales</taxon>
        <taxon>Bacillaceae</taxon>
        <taxon>Neobacillus</taxon>
    </lineage>
</organism>
<keyword evidence="2" id="KW-1185">Reference proteome</keyword>
<gene>
    <name evidence="1" type="ORF">BN000_00267</name>
</gene>
<reference evidence="2" key="1">
    <citation type="submission" date="2015-05" db="EMBL/GenBank/DDBJ databases">
        <authorList>
            <person name="Urmite Genomes"/>
        </authorList>
    </citation>
    <scope>NUCLEOTIDE SEQUENCE [LARGE SCALE GENOMIC DNA]</scope>
    <source>
        <strain evidence="2">LF1</strain>
    </source>
</reference>
<dbReference type="STRING" id="1499688.BN000_00267"/>